<sequence>MHSLPKDLEEMRQELLKEKNKEAAWAIIKEYFQFISIAETKKELWVLTKGALTNDLVEESEEGTTRHDLIFGYEFLILLLEAVHVLYQAKKARAAKKAG</sequence>
<name>A0ABP8FCN2_9BACT</name>
<proteinExistence type="predicted"/>
<dbReference type="RefSeq" id="WP_344973831.1">
    <property type="nucleotide sequence ID" value="NZ_BAABFN010000001.1"/>
</dbReference>
<accession>A0ABP8FCN2</accession>
<gene>
    <name evidence="2" type="ORF">GCM10023143_01760</name>
</gene>
<protein>
    <recommendedName>
        <fullName evidence="4">DUF4145 domain-containing protein</fullName>
    </recommendedName>
</protein>
<dbReference type="EMBL" id="BAABFN010000001">
    <property type="protein sequence ID" value="GAA4300622.1"/>
    <property type="molecule type" value="Genomic_DNA"/>
</dbReference>
<evidence type="ECO:0008006" key="4">
    <source>
        <dbReference type="Google" id="ProtNLM"/>
    </source>
</evidence>
<reference evidence="3" key="1">
    <citation type="journal article" date="2019" name="Int. J. Syst. Evol. Microbiol.">
        <title>The Global Catalogue of Microorganisms (GCM) 10K type strain sequencing project: providing services to taxonomists for standard genome sequencing and annotation.</title>
        <authorList>
            <consortium name="The Broad Institute Genomics Platform"/>
            <consortium name="The Broad Institute Genome Sequencing Center for Infectious Disease"/>
            <person name="Wu L."/>
            <person name="Ma J."/>
        </authorList>
    </citation>
    <scope>NUCLEOTIDE SEQUENCE [LARGE SCALE GENOMIC DNA]</scope>
    <source>
        <strain evidence="3">JCM 17664</strain>
    </source>
</reference>
<keyword evidence="1" id="KW-0472">Membrane</keyword>
<evidence type="ECO:0000313" key="2">
    <source>
        <dbReference type="EMBL" id="GAA4300622.1"/>
    </source>
</evidence>
<organism evidence="2 3">
    <name type="scientific">Compostibacter hankyongensis</name>
    <dbReference type="NCBI Taxonomy" id="1007089"/>
    <lineage>
        <taxon>Bacteria</taxon>
        <taxon>Pseudomonadati</taxon>
        <taxon>Bacteroidota</taxon>
        <taxon>Chitinophagia</taxon>
        <taxon>Chitinophagales</taxon>
        <taxon>Chitinophagaceae</taxon>
        <taxon>Compostibacter</taxon>
    </lineage>
</organism>
<keyword evidence="1" id="KW-1133">Transmembrane helix</keyword>
<keyword evidence="3" id="KW-1185">Reference proteome</keyword>
<evidence type="ECO:0000313" key="3">
    <source>
        <dbReference type="Proteomes" id="UP001501207"/>
    </source>
</evidence>
<feature type="transmembrane region" description="Helical" evidence="1">
    <location>
        <begin position="70"/>
        <end position="87"/>
    </location>
</feature>
<keyword evidence="1" id="KW-0812">Transmembrane</keyword>
<evidence type="ECO:0000256" key="1">
    <source>
        <dbReference type="SAM" id="Phobius"/>
    </source>
</evidence>
<dbReference type="Proteomes" id="UP001501207">
    <property type="component" value="Unassembled WGS sequence"/>
</dbReference>
<comment type="caution">
    <text evidence="2">The sequence shown here is derived from an EMBL/GenBank/DDBJ whole genome shotgun (WGS) entry which is preliminary data.</text>
</comment>